<dbReference type="Proteomes" id="UP000526003">
    <property type="component" value="Unassembled WGS sequence"/>
</dbReference>
<proteinExistence type="inferred from homology"/>
<gene>
    <name evidence="15" type="ORF">H7995_01860</name>
</gene>
<keyword evidence="4" id="KW-1003">Cell membrane</keyword>
<keyword evidence="9 13" id="KW-1133">Transmembrane helix</keyword>
<comment type="similarity">
    <text evidence="12">Belongs to the cytochrome b561 family.</text>
</comment>
<feature type="transmembrane region" description="Helical" evidence="13">
    <location>
        <begin position="149"/>
        <end position="168"/>
    </location>
</feature>
<dbReference type="GO" id="GO:0022904">
    <property type="term" value="P:respiratory electron transport chain"/>
    <property type="evidence" value="ECO:0007669"/>
    <property type="project" value="InterPro"/>
</dbReference>
<evidence type="ECO:0000256" key="11">
    <source>
        <dbReference type="ARBA" id="ARBA00023136"/>
    </source>
</evidence>
<feature type="transmembrane region" description="Helical" evidence="13">
    <location>
        <begin position="49"/>
        <end position="68"/>
    </location>
</feature>
<dbReference type="GO" id="GO:0005886">
    <property type="term" value="C:plasma membrane"/>
    <property type="evidence" value="ECO:0007669"/>
    <property type="project" value="UniProtKB-SubCell"/>
</dbReference>
<dbReference type="InterPro" id="IPR052168">
    <property type="entry name" value="Cytochrome_b561_oxidase"/>
</dbReference>
<evidence type="ECO:0000313" key="16">
    <source>
        <dbReference type="Proteomes" id="UP000526003"/>
    </source>
</evidence>
<evidence type="ECO:0000256" key="7">
    <source>
        <dbReference type="ARBA" id="ARBA00022723"/>
    </source>
</evidence>
<evidence type="ECO:0000256" key="5">
    <source>
        <dbReference type="ARBA" id="ARBA00022617"/>
    </source>
</evidence>
<name>A0A7X1KVQ9_9PSED</name>
<evidence type="ECO:0000256" key="12">
    <source>
        <dbReference type="ARBA" id="ARBA00037975"/>
    </source>
</evidence>
<evidence type="ECO:0000256" key="10">
    <source>
        <dbReference type="ARBA" id="ARBA00023004"/>
    </source>
</evidence>
<dbReference type="AlphaFoldDB" id="A0A7X1KVQ9"/>
<dbReference type="EMBL" id="JACMYG010000002">
    <property type="protein sequence ID" value="MBC2688540.1"/>
    <property type="molecule type" value="Genomic_DNA"/>
</dbReference>
<keyword evidence="10" id="KW-0408">Iron</keyword>
<dbReference type="InterPro" id="IPR016174">
    <property type="entry name" value="Di-haem_cyt_TM"/>
</dbReference>
<comment type="caution">
    <text evidence="15">The sequence shown here is derived from an EMBL/GenBank/DDBJ whole genome shotgun (WGS) entry which is preliminary data.</text>
</comment>
<evidence type="ECO:0000259" key="14">
    <source>
        <dbReference type="Pfam" id="PF01292"/>
    </source>
</evidence>
<dbReference type="RefSeq" id="WP_166591102.1">
    <property type="nucleotide sequence ID" value="NZ_CP090311.1"/>
</dbReference>
<feature type="domain" description="Cytochrome b561 bacterial/Ni-hydrogenase" evidence="14">
    <location>
        <begin position="9"/>
        <end position="178"/>
    </location>
</feature>
<dbReference type="InterPro" id="IPR011577">
    <property type="entry name" value="Cyt_b561_bac/Ni-Hgenase"/>
</dbReference>
<dbReference type="PANTHER" id="PTHR30529:SF3">
    <property type="entry name" value="CYTOCHROME B561 HOMOLOG 1"/>
    <property type="match status" value="1"/>
</dbReference>
<evidence type="ECO:0000256" key="9">
    <source>
        <dbReference type="ARBA" id="ARBA00022989"/>
    </source>
</evidence>
<sequence length="178" mass="19916">MTPAPRTQRYAKLSIIMHWLMLVLFVGVYGCIELKGLLPKGHALKGPLLGSHAVFGMAIFALVWIRLLGRLKARPPISPQPPAWQTALSHMTHLLLYVLMIGTPLLAWLMLNAADKPVPYFAFPLPSLIAPDPDMAKQLKEWHELLGSAGYWLIGLHAGAGLFHHYWVRDNCLTRMLP</sequence>
<dbReference type="GO" id="GO:0046872">
    <property type="term" value="F:metal ion binding"/>
    <property type="evidence" value="ECO:0007669"/>
    <property type="project" value="UniProtKB-KW"/>
</dbReference>
<feature type="transmembrane region" description="Helical" evidence="13">
    <location>
        <begin position="12"/>
        <end position="29"/>
    </location>
</feature>
<feature type="transmembrane region" description="Helical" evidence="13">
    <location>
        <begin position="94"/>
        <end position="111"/>
    </location>
</feature>
<evidence type="ECO:0000256" key="3">
    <source>
        <dbReference type="ARBA" id="ARBA00022448"/>
    </source>
</evidence>
<evidence type="ECO:0000256" key="13">
    <source>
        <dbReference type="SAM" id="Phobius"/>
    </source>
</evidence>
<keyword evidence="7" id="KW-0479">Metal-binding</keyword>
<evidence type="ECO:0000256" key="6">
    <source>
        <dbReference type="ARBA" id="ARBA00022692"/>
    </source>
</evidence>
<dbReference type="PANTHER" id="PTHR30529">
    <property type="entry name" value="CYTOCHROME B561"/>
    <property type="match status" value="1"/>
</dbReference>
<dbReference type="GO" id="GO:0009055">
    <property type="term" value="F:electron transfer activity"/>
    <property type="evidence" value="ECO:0007669"/>
    <property type="project" value="InterPro"/>
</dbReference>
<organism evidence="15 16">
    <name type="scientific">Pseudomonas kielensis</name>
    <dbReference type="NCBI Taxonomy" id="2762577"/>
    <lineage>
        <taxon>Bacteria</taxon>
        <taxon>Pseudomonadati</taxon>
        <taxon>Pseudomonadota</taxon>
        <taxon>Gammaproteobacteria</taxon>
        <taxon>Pseudomonadales</taxon>
        <taxon>Pseudomonadaceae</taxon>
        <taxon>Pseudomonas</taxon>
    </lineage>
</organism>
<evidence type="ECO:0000256" key="4">
    <source>
        <dbReference type="ARBA" id="ARBA00022475"/>
    </source>
</evidence>
<protein>
    <submittedName>
        <fullName evidence="15">Cytochrome b</fullName>
    </submittedName>
</protein>
<comment type="subcellular location">
    <subcellularLocation>
        <location evidence="2">Cell membrane</location>
        <topology evidence="2">Multi-pass membrane protein</topology>
    </subcellularLocation>
</comment>
<evidence type="ECO:0000256" key="8">
    <source>
        <dbReference type="ARBA" id="ARBA00022982"/>
    </source>
</evidence>
<reference evidence="15 16" key="1">
    <citation type="submission" date="2020-08" db="EMBL/GenBank/DDBJ databases">
        <title>Pseudomonas sp. nov.</title>
        <authorList>
            <person name="Gieschler S."/>
            <person name="Fiedler G."/>
            <person name="Brinks E."/>
            <person name="Boehnlein C."/>
            <person name="Franz C.M.A.P."/>
            <person name="Kabisch J."/>
        </authorList>
    </citation>
    <scope>NUCLEOTIDE SEQUENCE [LARGE SCALE GENOMIC DNA]</scope>
    <source>
        <strain evidence="15 16">MBT-1</strain>
    </source>
</reference>
<keyword evidence="6 13" id="KW-0812">Transmembrane</keyword>
<evidence type="ECO:0000256" key="2">
    <source>
        <dbReference type="ARBA" id="ARBA00004651"/>
    </source>
</evidence>
<keyword evidence="11 13" id="KW-0472">Membrane</keyword>
<keyword evidence="5" id="KW-0349">Heme</keyword>
<dbReference type="PROSITE" id="PS51257">
    <property type="entry name" value="PROKAR_LIPOPROTEIN"/>
    <property type="match status" value="1"/>
</dbReference>
<dbReference type="SUPFAM" id="SSF81342">
    <property type="entry name" value="Transmembrane di-heme cytochromes"/>
    <property type="match status" value="1"/>
</dbReference>
<comment type="cofactor">
    <cofactor evidence="1">
        <name>heme b</name>
        <dbReference type="ChEBI" id="CHEBI:60344"/>
    </cofactor>
</comment>
<keyword evidence="8" id="KW-0249">Electron transport</keyword>
<keyword evidence="16" id="KW-1185">Reference proteome</keyword>
<evidence type="ECO:0000256" key="1">
    <source>
        <dbReference type="ARBA" id="ARBA00001970"/>
    </source>
</evidence>
<dbReference type="GO" id="GO:0020037">
    <property type="term" value="F:heme binding"/>
    <property type="evidence" value="ECO:0007669"/>
    <property type="project" value="TreeGrafter"/>
</dbReference>
<accession>A0A7X1KVQ9</accession>
<keyword evidence="3" id="KW-0813">Transport</keyword>
<dbReference type="Pfam" id="PF01292">
    <property type="entry name" value="Ni_hydr_CYTB"/>
    <property type="match status" value="1"/>
</dbReference>
<evidence type="ECO:0000313" key="15">
    <source>
        <dbReference type="EMBL" id="MBC2688540.1"/>
    </source>
</evidence>